<dbReference type="Proteomes" id="UP000246740">
    <property type="component" value="Unassembled WGS sequence"/>
</dbReference>
<feature type="compositionally biased region" description="Basic and acidic residues" evidence="1">
    <location>
        <begin position="430"/>
        <end position="447"/>
    </location>
</feature>
<dbReference type="GO" id="GO:0007059">
    <property type="term" value="P:chromosome segregation"/>
    <property type="evidence" value="ECO:0007669"/>
    <property type="project" value="InterPro"/>
</dbReference>
<evidence type="ECO:0000313" key="2">
    <source>
        <dbReference type="EMBL" id="PWZ02203.1"/>
    </source>
</evidence>
<dbReference type="OrthoDB" id="6585699at2759"/>
<keyword evidence="3" id="KW-1185">Reference proteome</keyword>
<dbReference type="EMBL" id="KZ819189">
    <property type="protein sequence ID" value="PWZ02203.1"/>
    <property type="molecule type" value="Genomic_DNA"/>
</dbReference>
<sequence length="591" mass="64156">MISQPSSSRTTLSSHADHQIVPHSIGTRRLLTRLDKSELISLTSRWLSSSAASHIPPVLSKRLPKSGESDTSSNLRLYHAILNLNEERRARSLEELRLLWESPMADPKVPKARAVDRIVDVDWPEGLSYGMIAELDLHYHASRRTSRTWVVLKLEYDDEADAAGKGYQRLTPQQIQTRFSNELSHYFEHHVYLHLTQHDGGKSQSQSPASASVTVIGSEWMQDFSYYRVVLAPSSSDVCGSGLHLLHLSRTPYVLISGGLGRGSENREMAMIAFAVSAGANTVNYPRPAVNSAAARRLGELDADGQDSTGNRRTLGELRGRDPVSLRDVLLHESGMLGPESDSAAAPEGVAGGGKARAMRSRRGIEDGPLVAPVKRRREDDVYALGVRLPTPPPSDSDAVSLSSSSVGAGRRRVRESMTPCSQSPSELHQATRDAVKASAESSREAEELFGPDPAKTTASEETAASLPKLERIEYEMHLPFPDMPAYSTDTLVDMSAYNSDPDRAKIKLRLEGTHVLAGLRKLVQSGMDRHTSYPSTTGANPSTTGANVDGSAISAELQGLPGWLSEVRGTRVKVVLPTPAPDSSDGSHDI</sequence>
<proteinExistence type="predicted"/>
<gene>
    <name evidence="2" type="ORF">BCV70DRAFT_198480</name>
</gene>
<dbReference type="InterPro" id="IPR007902">
    <property type="entry name" value="Chl4/mis15/CENP-N"/>
</dbReference>
<name>A0A317XWJ4_9BASI</name>
<dbReference type="AlphaFoldDB" id="A0A317XWJ4"/>
<feature type="compositionally biased region" description="Polar residues" evidence="1">
    <location>
        <begin position="419"/>
        <end position="429"/>
    </location>
</feature>
<reference evidence="2 3" key="1">
    <citation type="journal article" date="2018" name="Mol. Biol. Evol.">
        <title>Broad Genomic Sampling Reveals a Smut Pathogenic Ancestry of the Fungal Clade Ustilaginomycotina.</title>
        <authorList>
            <person name="Kijpornyongpan T."/>
            <person name="Mondo S.J."/>
            <person name="Barry K."/>
            <person name="Sandor L."/>
            <person name="Lee J."/>
            <person name="Lipzen A."/>
            <person name="Pangilinan J."/>
            <person name="LaButti K."/>
            <person name="Hainaut M."/>
            <person name="Henrissat B."/>
            <person name="Grigoriev I.V."/>
            <person name="Spatafora J.W."/>
            <person name="Aime M.C."/>
        </authorList>
    </citation>
    <scope>NUCLEOTIDE SEQUENCE [LARGE SCALE GENOMIC DNA]</scope>
    <source>
        <strain evidence="2 3">MCA 3645</strain>
    </source>
</reference>
<evidence type="ECO:0000313" key="3">
    <source>
        <dbReference type="Proteomes" id="UP000246740"/>
    </source>
</evidence>
<dbReference type="GO" id="GO:0034080">
    <property type="term" value="P:CENP-A containing chromatin assembly"/>
    <property type="evidence" value="ECO:0007669"/>
    <property type="project" value="InterPro"/>
</dbReference>
<feature type="compositionally biased region" description="Polar residues" evidence="1">
    <location>
        <begin position="533"/>
        <end position="547"/>
    </location>
</feature>
<protein>
    <submittedName>
        <fullName evidence="2">CHL4-domain-containing protein</fullName>
    </submittedName>
</protein>
<dbReference type="Pfam" id="PF05238">
    <property type="entry name" value="CENP-N"/>
    <property type="match status" value="2"/>
</dbReference>
<feature type="region of interest" description="Disordered" evidence="1">
    <location>
        <begin position="530"/>
        <end position="551"/>
    </location>
</feature>
<feature type="region of interest" description="Disordered" evidence="1">
    <location>
        <begin position="335"/>
        <end position="368"/>
    </location>
</feature>
<evidence type="ECO:0000256" key="1">
    <source>
        <dbReference type="SAM" id="MobiDB-lite"/>
    </source>
</evidence>
<dbReference type="InParanoid" id="A0A317XWJ4"/>
<feature type="compositionally biased region" description="Low complexity" evidence="1">
    <location>
        <begin position="396"/>
        <end position="409"/>
    </location>
</feature>
<dbReference type="STRING" id="1882483.A0A317XWJ4"/>
<feature type="region of interest" description="Disordered" evidence="1">
    <location>
        <begin position="388"/>
        <end position="464"/>
    </location>
</feature>
<organism evidence="2 3">
    <name type="scientific">Testicularia cyperi</name>
    <dbReference type="NCBI Taxonomy" id="1882483"/>
    <lineage>
        <taxon>Eukaryota</taxon>
        <taxon>Fungi</taxon>
        <taxon>Dikarya</taxon>
        <taxon>Basidiomycota</taxon>
        <taxon>Ustilaginomycotina</taxon>
        <taxon>Ustilaginomycetes</taxon>
        <taxon>Ustilaginales</taxon>
        <taxon>Anthracoideaceae</taxon>
        <taxon>Testicularia</taxon>
    </lineage>
</organism>
<accession>A0A317XWJ4</accession>